<dbReference type="PROSITE" id="PS00012">
    <property type="entry name" value="PHOSPHOPANTETHEINE"/>
    <property type="match status" value="1"/>
</dbReference>
<dbReference type="InterPro" id="IPR020806">
    <property type="entry name" value="PKS_PP-bd"/>
</dbReference>
<dbReference type="Gene3D" id="3.30.559.30">
    <property type="entry name" value="Nonribosomal peptide synthetase, condensation domain"/>
    <property type="match status" value="1"/>
</dbReference>
<dbReference type="InterPro" id="IPR009081">
    <property type="entry name" value="PP-bd_ACP"/>
</dbReference>
<dbReference type="PROSITE" id="PS50075">
    <property type="entry name" value="CARRIER"/>
    <property type="match status" value="1"/>
</dbReference>
<sequence length="1114" mass="120042">MAGERVSPLASAQQRLWFFWQLRPQGSEYNVPKATRLRGALDVAALEWAIGRLVERHDALRATFPVVDGGPVMRIAARAVVPLTLTDLTDLPATARPTAADEEVNRAALEPFDLAGGPVFRARLIRLAEDDHILLLAFHHIVVDGWSLGIVERELAALYAARRDAAPDPLPDPPHAYEDYVAAERRMLGGPRRAEALSYWRRQLTDAPAQLTMPTDRPHPPVADHTGDSAPFLASPQLGQEIQALARRHRVTRFVVLLGCYAALLSRLSSSEEVVVGVPVSGRTTLEVEDVVGLFVNMLPVRIRVAPDMTFGALLHHVRDTFLAGYEYQDLPFQQVVEELQPERLTSRHPVFQAAFTYEDTAAEGSVLPGLAASSVPLRTETAKFELTLHMAWGAGRVEGFTGYRADLFDARTAGLLGERYLRLLSASVAAPDTPVSALPVLGRREERALLSGGTRPPAPGAERVDRTVRRRAKDRPESVAVRQAGVELSYGELDRKAQALATVLRERGAGPERLVAVCLPRGADLAVAVLGVLRSGAAYVPLDPAHPPSRLNAILDEAGPLCTVTDSAHAPLVSGPVLNVDEAVTAAYATGHDAASGTIDALSDLAYVIYTSGSTGRPKGVMVEHRGLAHLVAWHHEEFGLGPEDRATMIAAPGFDASAWEIWSALTAGATLEVPDAETVLSPGDLTRWLAEHRVTSCFVPTPLIERMARAPWPDGAPHTVLTGGDRLRTPERRSWPFRLVNNYGPTESTVVATSGTVSSDGDGAAGLPDIGRPLPGVEVYILDTDLRPVPIGVPGELYLGGPQLARGYLTRPDLTADRFIPHPHTTTPGQRLYRTGDLARWNTNTTLDYLGRNDHQLKIRGFRIEPGEIENTLRDHPTIHDAITTTTTTTDQSEPTLTAYLVLAEGAAPPDREALNQHVGRHLPGYMRPHRYYVLPAFPLTTNGKVDRAALADGAVPLDAGTATGSAARSPMERTVAAVWARALGHDVFGVRDNFFDIGGHSMLLATVREHLARELDRPLAILTLFEHPTIESLAGHLTASDGDRTGSPTRAPAQGAGRPTPLTDGAPADDPAAKRLKRGNARLRAMRAQQRGAADPAGAASPIAEPLGTKD</sequence>
<feature type="region of interest" description="Disordered" evidence="4">
    <location>
        <begin position="451"/>
        <end position="477"/>
    </location>
</feature>
<dbReference type="PROSITE" id="PS00455">
    <property type="entry name" value="AMP_BINDING"/>
    <property type="match status" value="1"/>
</dbReference>
<keyword evidence="2" id="KW-0596">Phosphopantetheine</keyword>
<dbReference type="PANTHER" id="PTHR45527">
    <property type="entry name" value="NONRIBOSOMAL PEPTIDE SYNTHETASE"/>
    <property type="match status" value="1"/>
</dbReference>
<dbReference type="InterPro" id="IPR029058">
    <property type="entry name" value="AB_hydrolase_fold"/>
</dbReference>
<proteinExistence type="predicted"/>
<feature type="domain" description="Carrier" evidence="5">
    <location>
        <begin position="969"/>
        <end position="1044"/>
    </location>
</feature>
<dbReference type="InterPro" id="IPR000873">
    <property type="entry name" value="AMP-dep_synth/lig_dom"/>
</dbReference>
<dbReference type="InterPro" id="IPR020845">
    <property type="entry name" value="AMP-binding_CS"/>
</dbReference>
<dbReference type="InterPro" id="IPR045851">
    <property type="entry name" value="AMP-bd_C_sf"/>
</dbReference>
<dbReference type="Gene3D" id="3.30.300.30">
    <property type="match status" value="1"/>
</dbReference>
<dbReference type="SUPFAM" id="SSF52777">
    <property type="entry name" value="CoA-dependent acyltransferases"/>
    <property type="match status" value="2"/>
</dbReference>
<dbReference type="NCBIfam" id="TIGR01733">
    <property type="entry name" value="AA-adenyl-dom"/>
    <property type="match status" value="1"/>
</dbReference>
<dbReference type="PRINTS" id="PR00154">
    <property type="entry name" value="AMPBINDING"/>
</dbReference>
<dbReference type="EMBL" id="JAINVZ010000005">
    <property type="protein sequence ID" value="MBY8885155.1"/>
    <property type="molecule type" value="Genomic_DNA"/>
</dbReference>
<reference evidence="6 7" key="1">
    <citation type="submission" date="2021-08" db="EMBL/GenBank/DDBJ databases">
        <title>Streptomyces sp. PTM05 isolated from lichen.</title>
        <authorList>
            <person name="Somphong A."/>
            <person name="Phongsopitanun W."/>
            <person name="Tanasupawat S."/>
        </authorList>
    </citation>
    <scope>NUCLEOTIDE SEQUENCE [LARGE SCALE GENOMIC DNA]</scope>
    <source>
        <strain evidence="6 7">Ptm05</strain>
    </source>
</reference>
<name>A0ABS7QPN7_9ACTN</name>
<gene>
    <name evidence="6" type="ORF">K7472_09900</name>
</gene>
<dbReference type="PANTHER" id="PTHR45527:SF1">
    <property type="entry name" value="FATTY ACID SYNTHASE"/>
    <property type="match status" value="1"/>
</dbReference>
<dbReference type="SUPFAM" id="SSF56801">
    <property type="entry name" value="Acetyl-CoA synthetase-like"/>
    <property type="match status" value="1"/>
</dbReference>
<feature type="compositionally biased region" description="Basic residues" evidence="4">
    <location>
        <begin position="1077"/>
        <end position="1088"/>
    </location>
</feature>
<dbReference type="CDD" id="cd19531">
    <property type="entry name" value="LCL_NRPS-like"/>
    <property type="match status" value="1"/>
</dbReference>
<dbReference type="InterPro" id="IPR010071">
    <property type="entry name" value="AA_adenyl_dom"/>
</dbReference>
<dbReference type="InterPro" id="IPR023213">
    <property type="entry name" value="CAT-like_dom_sf"/>
</dbReference>
<comment type="caution">
    <text evidence="6">The sequence shown here is derived from an EMBL/GenBank/DDBJ whole genome shotgun (WGS) entry which is preliminary data.</text>
</comment>
<dbReference type="InterPro" id="IPR042099">
    <property type="entry name" value="ANL_N_sf"/>
</dbReference>
<dbReference type="Pfam" id="PF00501">
    <property type="entry name" value="AMP-binding"/>
    <property type="match status" value="1"/>
</dbReference>
<dbReference type="Pfam" id="PF00550">
    <property type="entry name" value="PP-binding"/>
    <property type="match status" value="1"/>
</dbReference>
<dbReference type="RefSeq" id="WP_222976283.1">
    <property type="nucleotide sequence ID" value="NZ_JAINVZ010000005.1"/>
</dbReference>
<dbReference type="SMART" id="SM00823">
    <property type="entry name" value="PKS_PP"/>
    <property type="match status" value="1"/>
</dbReference>
<evidence type="ECO:0000256" key="4">
    <source>
        <dbReference type="SAM" id="MobiDB-lite"/>
    </source>
</evidence>
<evidence type="ECO:0000313" key="6">
    <source>
        <dbReference type="EMBL" id="MBY8885155.1"/>
    </source>
</evidence>
<feature type="region of interest" description="Disordered" evidence="4">
    <location>
        <begin position="1040"/>
        <end position="1114"/>
    </location>
</feature>
<dbReference type="CDD" id="cd05930">
    <property type="entry name" value="A_NRPS"/>
    <property type="match status" value="1"/>
</dbReference>
<protein>
    <submittedName>
        <fullName evidence="6">Amino acid adenylation domain-containing protein</fullName>
    </submittedName>
</protein>
<dbReference type="Pfam" id="PF00668">
    <property type="entry name" value="Condensation"/>
    <property type="match status" value="1"/>
</dbReference>
<dbReference type="Proteomes" id="UP001198565">
    <property type="component" value="Unassembled WGS sequence"/>
</dbReference>
<dbReference type="InterPro" id="IPR020459">
    <property type="entry name" value="AMP-binding"/>
</dbReference>
<comment type="cofactor">
    <cofactor evidence="1">
        <name>pantetheine 4'-phosphate</name>
        <dbReference type="ChEBI" id="CHEBI:47942"/>
    </cofactor>
</comment>
<keyword evidence="7" id="KW-1185">Reference proteome</keyword>
<dbReference type="Gene3D" id="3.30.559.10">
    <property type="entry name" value="Chloramphenicol acetyltransferase-like domain"/>
    <property type="match status" value="1"/>
</dbReference>
<dbReference type="InterPro" id="IPR006162">
    <property type="entry name" value="Ppantetheine_attach_site"/>
</dbReference>
<evidence type="ECO:0000256" key="2">
    <source>
        <dbReference type="ARBA" id="ARBA00022450"/>
    </source>
</evidence>
<dbReference type="InterPro" id="IPR001242">
    <property type="entry name" value="Condensation_dom"/>
</dbReference>
<accession>A0ABS7QPN7</accession>
<dbReference type="Gene3D" id="3.40.50.1820">
    <property type="entry name" value="alpha/beta hydrolase"/>
    <property type="match status" value="1"/>
</dbReference>
<organism evidence="6 7">
    <name type="scientific">Streptantibioticus parmotrematis</name>
    <dbReference type="NCBI Taxonomy" id="2873249"/>
    <lineage>
        <taxon>Bacteria</taxon>
        <taxon>Bacillati</taxon>
        <taxon>Actinomycetota</taxon>
        <taxon>Actinomycetes</taxon>
        <taxon>Kitasatosporales</taxon>
        <taxon>Streptomycetaceae</taxon>
        <taxon>Streptantibioticus</taxon>
    </lineage>
</organism>
<dbReference type="InterPro" id="IPR025110">
    <property type="entry name" value="AMP-bd_C"/>
</dbReference>
<evidence type="ECO:0000259" key="5">
    <source>
        <dbReference type="PROSITE" id="PS50075"/>
    </source>
</evidence>
<evidence type="ECO:0000256" key="1">
    <source>
        <dbReference type="ARBA" id="ARBA00001957"/>
    </source>
</evidence>
<dbReference type="Gene3D" id="3.40.50.12780">
    <property type="entry name" value="N-terminal domain of ligase-like"/>
    <property type="match status" value="1"/>
</dbReference>
<dbReference type="InterPro" id="IPR036736">
    <property type="entry name" value="ACP-like_sf"/>
</dbReference>
<evidence type="ECO:0000256" key="3">
    <source>
        <dbReference type="ARBA" id="ARBA00022553"/>
    </source>
</evidence>
<feature type="compositionally biased region" description="Low complexity" evidence="4">
    <location>
        <begin position="1090"/>
        <end position="1107"/>
    </location>
</feature>
<dbReference type="Pfam" id="PF13193">
    <property type="entry name" value="AMP-binding_C"/>
    <property type="match status" value="1"/>
</dbReference>
<keyword evidence="3" id="KW-0597">Phosphoprotein</keyword>
<dbReference type="SUPFAM" id="SSF47336">
    <property type="entry name" value="ACP-like"/>
    <property type="match status" value="1"/>
</dbReference>
<evidence type="ECO:0000313" key="7">
    <source>
        <dbReference type="Proteomes" id="UP001198565"/>
    </source>
</evidence>